<dbReference type="RefSeq" id="YP_003406987.1">
    <property type="nucleotide sequence ID" value="NC_013756.1"/>
</dbReference>
<keyword evidence="2" id="KW-0540">Nuclease</keyword>
<protein>
    <submittedName>
        <fullName evidence="2">MutH/Vsr/archaeal HJR-like endonuclease</fullName>
    </submittedName>
</protein>
<name>D2XAP8_GBMV</name>
<keyword evidence="2" id="KW-0255">Endonuclease</keyword>
<evidence type="ECO:0000259" key="1">
    <source>
        <dbReference type="Pfam" id="PF24308"/>
    </source>
</evidence>
<reference evidence="2 3" key="1">
    <citation type="journal article" date="2009" name="Proc. Natl. Acad. Sci. U.S.A.">
        <title>Giant Marseillevirus highlights the role of amoebae as a melting pot in emergence of chimeric microorganisms.</title>
        <authorList>
            <person name="Boyer M."/>
            <person name="Yutin N."/>
            <person name="Pagnier I."/>
            <person name="Barrassi L."/>
            <person name="Fournous G."/>
            <person name="Espinosa L."/>
            <person name="Robert C."/>
            <person name="Azza S."/>
            <person name="Sun S."/>
            <person name="Rossmann M.G."/>
            <person name="Suzan-Monti M."/>
            <person name="La Scola B."/>
            <person name="Koonin E.V."/>
            <person name="Raoult D."/>
        </authorList>
    </citation>
    <scope>NUCLEOTIDE SEQUENCE [LARGE SCALE GENOMIC DNA]</scope>
    <source>
        <strain evidence="2 3">T19</strain>
    </source>
</reference>
<evidence type="ECO:0000313" key="3">
    <source>
        <dbReference type="Proteomes" id="UP000029780"/>
    </source>
</evidence>
<proteinExistence type="predicted"/>
<dbReference type="Pfam" id="PF24308">
    <property type="entry name" value="DUF7487"/>
    <property type="match status" value="2"/>
</dbReference>
<dbReference type="Proteomes" id="UP000029780">
    <property type="component" value="Segment"/>
</dbReference>
<evidence type="ECO:0000313" key="2">
    <source>
        <dbReference type="EMBL" id="ADB04025.1"/>
    </source>
</evidence>
<dbReference type="OrthoDB" id="2760at10239"/>
<keyword evidence="2" id="KW-0378">Hydrolase</keyword>
<gene>
    <name evidence="2" type="ORF">MAR_ORF249</name>
</gene>
<accession>D2XAP8</accession>
<dbReference type="EMBL" id="GU071086">
    <property type="protein sequence ID" value="ADB04025.1"/>
    <property type="molecule type" value="Genomic_DNA"/>
</dbReference>
<organism evidence="2 3">
    <name type="scientific">Marseillevirus marseillevirus</name>
    <name type="common">GBM</name>
    <dbReference type="NCBI Taxonomy" id="694581"/>
    <lineage>
        <taxon>Viruses</taxon>
        <taxon>Varidnaviria</taxon>
        <taxon>Bamfordvirae</taxon>
        <taxon>Nucleocytoviricota</taxon>
        <taxon>Megaviricetes</taxon>
        <taxon>Pimascovirales</taxon>
        <taxon>Pimascovirales incertae sedis</taxon>
        <taxon>Marseilleviridae</taxon>
        <taxon>Marseillevirus</taxon>
        <taxon>Marseillevirus massiliense</taxon>
    </lineage>
</organism>
<dbReference type="GeneID" id="8746486"/>
<feature type="domain" description="DUF7487" evidence="1">
    <location>
        <begin position="145"/>
        <end position="245"/>
    </location>
</feature>
<feature type="domain" description="DUF7487" evidence="1">
    <location>
        <begin position="246"/>
        <end position="459"/>
    </location>
</feature>
<sequence length="484" mass="55733">MISKTIEQIFLCFIQRNKMPPKRTQEEVALIFEQKGHKLVGEYTGRTYAMEFMCSCGGRGKASYSRLTSKSFAGCEECVRKKRGILTHEEAKEIFALKGFQLLSEYKSSSQKLEFVCSCGRTATVSNINKMRSPTFRGCPFCKVEGIKKTCLERYGSVTPLQAPEIREKIVAGWKEKWGVENPLQNPEIRKKCKETMLEKYGVENTMESAVLVEKTKKNNLEKYGVDNPMKVEKFREVFKKSLADKTQEQKDETSRKKERTMLERYGNINAMANPDIVKKQQETCEQRHGNKHPIRLEKFKEEYRLSCIQKYGVDNPMKLKETQLKSRETYKAKTGYDHPSQNPEVARKILKSSLRKKEFIMPSGSPFICQGFEPLALQLLLDEGIDEQDILSPSEQGIKIPYEFQGKSHMYHPDIFVPSLNLLIEVKSDWTFGGCGGKKKDEAERTLKKLAACREQGYNTRLYVFDKNNNLASFHERISPTNF</sequence>
<organismHost>
    <name type="scientific">Acanthamoeba</name>
    <dbReference type="NCBI Taxonomy" id="5754"/>
</organismHost>
<keyword evidence="3" id="KW-1185">Reference proteome</keyword>
<dbReference type="GO" id="GO:0004519">
    <property type="term" value="F:endonuclease activity"/>
    <property type="evidence" value="ECO:0007669"/>
    <property type="project" value="UniProtKB-KW"/>
</dbReference>
<dbReference type="KEGG" id="vg:8746486"/>
<dbReference type="InterPro" id="IPR055910">
    <property type="entry name" value="DUF7487"/>
</dbReference>